<proteinExistence type="predicted"/>
<keyword evidence="3" id="KW-1185">Reference proteome</keyword>
<protein>
    <submittedName>
        <fullName evidence="2">Uncharacterized protein</fullName>
    </submittedName>
</protein>
<feature type="chain" id="PRO_5046655719" evidence="1">
    <location>
        <begin position="17"/>
        <end position="134"/>
    </location>
</feature>
<organism evidence="2 3">
    <name type="scientific">Basidiobolus ranarum</name>
    <dbReference type="NCBI Taxonomy" id="34480"/>
    <lineage>
        <taxon>Eukaryota</taxon>
        <taxon>Fungi</taxon>
        <taxon>Fungi incertae sedis</taxon>
        <taxon>Zoopagomycota</taxon>
        <taxon>Entomophthoromycotina</taxon>
        <taxon>Basidiobolomycetes</taxon>
        <taxon>Basidiobolales</taxon>
        <taxon>Basidiobolaceae</taxon>
        <taxon>Basidiobolus</taxon>
    </lineage>
</organism>
<gene>
    <name evidence="2" type="ORF">K7432_007893</name>
</gene>
<evidence type="ECO:0000313" key="3">
    <source>
        <dbReference type="Proteomes" id="UP001479436"/>
    </source>
</evidence>
<sequence length="134" mass="14833">MLFAAIAVVAVSLGAAKLCKDKMSQRKLRKLESKKAKVQRKLSKCGRKLSRKFGGFLQCSHSPTTVERVPTPNPQLGLNEQQLGAQSKQEQPIAQLKQQSWVNVTAEEARDAQELPPSYESSVSYPVIHKEGKC</sequence>
<name>A0ABR2WSK6_9FUNG</name>
<dbReference type="Proteomes" id="UP001479436">
    <property type="component" value="Unassembled WGS sequence"/>
</dbReference>
<evidence type="ECO:0000313" key="2">
    <source>
        <dbReference type="EMBL" id="KAK9764517.1"/>
    </source>
</evidence>
<comment type="caution">
    <text evidence="2">The sequence shown here is derived from an EMBL/GenBank/DDBJ whole genome shotgun (WGS) entry which is preliminary data.</text>
</comment>
<dbReference type="EMBL" id="JASJQH010000412">
    <property type="protein sequence ID" value="KAK9764517.1"/>
    <property type="molecule type" value="Genomic_DNA"/>
</dbReference>
<reference evidence="2 3" key="1">
    <citation type="submission" date="2023-04" db="EMBL/GenBank/DDBJ databases">
        <title>Genome of Basidiobolus ranarum AG-B5.</title>
        <authorList>
            <person name="Stajich J.E."/>
            <person name="Carter-House D."/>
            <person name="Gryganskyi A."/>
        </authorList>
    </citation>
    <scope>NUCLEOTIDE SEQUENCE [LARGE SCALE GENOMIC DNA]</scope>
    <source>
        <strain evidence="2 3">AG-B5</strain>
    </source>
</reference>
<evidence type="ECO:0000256" key="1">
    <source>
        <dbReference type="SAM" id="SignalP"/>
    </source>
</evidence>
<accession>A0ABR2WSK6</accession>
<keyword evidence="1" id="KW-0732">Signal</keyword>
<feature type="signal peptide" evidence="1">
    <location>
        <begin position="1"/>
        <end position="16"/>
    </location>
</feature>